<dbReference type="PANTHER" id="PTHR11017:SF559">
    <property type="entry name" value="DISEASE RESISTANCE PROTEIN CHL1"/>
    <property type="match status" value="1"/>
</dbReference>
<evidence type="ECO:0000256" key="5">
    <source>
        <dbReference type="SAM" id="MobiDB-lite"/>
    </source>
</evidence>
<gene>
    <name evidence="8" type="primary">LOC115989621</name>
</gene>
<evidence type="ECO:0000313" key="8">
    <source>
        <dbReference type="EnsemblPlants" id="QL05p019448:mrna"/>
    </source>
</evidence>
<dbReference type="InterPro" id="IPR035897">
    <property type="entry name" value="Toll_tir_struct_dom_sf"/>
</dbReference>
<dbReference type="RefSeq" id="XP_030969268.1">
    <property type="nucleotide sequence ID" value="XM_031113408.1"/>
</dbReference>
<dbReference type="KEGG" id="qlo:115989621"/>
<feature type="compositionally biased region" description="Low complexity" evidence="5">
    <location>
        <begin position="8"/>
        <end position="20"/>
    </location>
</feature>
<evidence type="ECO:0000256" key="3">
    <source>
        <dbReference type="ARBA" id="ARBA00022821"/>
    </source>
</evidence>
<proteinExistence type="predicted"/>
<evidence type="ECO:0000256" key="6">
    <source>
        <dbReference type="SAM" id="Phobius"/>
    </source>
</evidence>
<feature type="transmembrane region" description="Helical" evidence="6">
    <location>
        <begin position="1214"/>
        <end position="1236"/>
    </location>
</feature>
<feature type="region of interest" description="Disordered" evidence="5">
    <location>
        <begin position="1"/>
        <end position="21"/>
    </location>
</feature>
<organism evidence="8 9">
    <name type="scientific">Quercus lobata</name>
    <name type="common">Valley oak</name>
    <dbReference type="NCBI Taxonomy" id="97700"/>
    <lineage>
        <taxon>Eukaryota</taxon>
        <taxon>Viridiplantae</taxon>
        <taxon>Streptophyta</taxon>
        <taxon>Embryophyta</taxon>
        <taxon>Tracheophyta</taxon>
        <taxon>Spermatophyta</taxon>
        <taxon>Magnoliopsida</taxon>
        <taxon>eudicotyledons</taxon>
        <taxon>Gunneridae</taxon>
        <taxon>Pentapetalae</taxon>
        <taxon>rosids</taxon>
        <taxon>fabids</taxon>
        <taxon>Fagales</taxon>
        <taxon>Fagaceae</taxon>
        <taxon>Quercus</taxon>
    </lineage>
</organism>
<evidence type="ECO:0000256" key="1">
    <source>
        <dbReference type="ARBA" id="ARBA00022614"/>
    </source>
</evidence>
<dbReference type="InterPro" id="IPR042197">
    <property type="entry name" value="Apaf_helical"/>
</dbReference>
<dbReference type="SUPFAM" id="SSF52058">
    <property type="entry name" value="L domain-like"/>
    <property type="match status" value="1"/>
</dbReference>
<dbReference type="EMBL" id="LRBV02000005">
    <property type="status" value="NOT_ANNOTATED_CDS"/>
    <property type="molecule type" value="Genomic_DNA"/>
</dbReference>
<dbReference type="SUPFAM" id="SSF52200">
    <property type="entry name" value="Toll/Interleukin receptor TIR domain"/>
    <property type="match status" value="1"/>
</dbReference>
<dbReference type="GO" id="GO:0006952">
    <property type="term" value="P:defense response"/>
    <property type="evidence" value="ECO:0007669"/>
    <property type="project" value="InterPro"/>
</dbReference>
<dbReference type="AlphaFoldDB" id="A0A7N2LP59"/>
<dbReference type="PRINTS" id="PR00364">
    <property type="entry name" value="DISEASERSIST"/>
</dbReference>
<dbReference type="RefSeq" id="XP_030969267.1">
    <property type="nucleotide sequence ID" value="XM_031113407.1"/>
</dbReference>
<protein>
    <recommendedName>
        <fullName evidence="7">TIR domain-containing protein</fullName>
    </recommendedName>
</protein>
<dbReference type="OMA" id="NQWMEYV"/>
<dbReference type="FunFam" id="3.40.50.10140:FF:000007">
    <property type="entry name" value="Disease resistance protein (TIR-NBS-LRR class)"/>
    <property type="match status" value="1"/>
</dbReference>
<dbReference type="Gene3D" id="3.40.50.10140">
    <property type="entry name" value="Toll/interleukin-1 receptor homology (TIR) domain"/>
    <property type="match status" value="1"/>
</dbReference>
<dbReference type="SMART" id="SM00255">
    <property type="entry name" value="TIR"/>
    <property type="match status" value="1"/>
</dbReference>
<keyword evidence="9" id="KW-1185">Reference proteome</keyword>
<dbReference type="RefSeq" id="XP_030969266.1">
    <property type="nucleotide sequence ID" value="XM_031113406.1"/>
</dbReference>
<dbReference type="Gene3D" id="3.40.50.300">
    <property type="entry name" value="P-loop containing nucleotide triphosphate hydrolases"/>
    <property type="match status" value="1"/>
</dbReference>
<dbReference type="Pfam" id="PF01582">
    <property type="entry name" value="TIR"/>
    <property type="match status" value="1"/>
</dbReference>
<dbReference type="InterPro" id="IPR032675">
    <property type="entry name" value="LRR_dom_sf"/>
</dbReference>
<dbReference type="InterPro" id="IPR011713">
    <property type="entry name" value="Leu-rich_rpt_3"/>
</dbReference>
<keyword evidence="6" id="KW-0472">Membrane</keyword>
<dbReference type="Gene3D" id="3.80.10.10">
    <property type="entry name" value="Ribonuclease Inhibitor"/>
    <property type="match status" value="3"/>
</dbReference>
<keyword evidence="4" id="KW-0520">NAD</keyword>
<sequence length="1244" mass="141200">MALMVTESSSSSSPSSSSTSGCNYEYDAFLSFRGAETRKTFTDHLYTALNKKSIYTFRDDEQLERGTSINEELSKAIKKSRFAIVILSNDYASSSWCLTELADIVECMEMKKLTVLPVFHYVDPSDVRNQTGTFAEAFAKHEERFKETIADVEKWRVALTKVANAAGWDLRDQYQAKVIEKIVGEILGKLKSTSSIVPSDLVGINSRMEKLENLLDMGLKDTLLMGIWGMGGMGKTTLVEVVHGRFLNHFEGNSFLANVREQGRGRGLVSLQKKLLSDILIGRSIDFSNVHWGREEIRKRLSHKKVLIILDDVDHPKQLEALVGDKNWFGPGSRIIITTRDQQLLIKLGVDKIYQIEELNNNEALKLFSRKAFKNDSPLEGYEELSQKFIDYAKGVPLALEVLGSSLPEGNVGLWKSTLDKIEENPPKGILEVLQISFDGLEESEKNVFLDIACFFNREYKINILQTLHDQLDTDINVLSKKSLITISGGYLQMHDLLQKLGRVIVCRESIEEAGRRSRVWSIKDVFHVLKENTGTDLVTGIFLNAPPKNKEHLNAKVFSNMKNLRLLKISNVHLPQGLDYLPSKLRYIHWDGYTSESLPTIFEPKELVELIMPCSLMKRLWKGIKSSDDLKLIDLSDSKNLIETPDFSGVPNLEQLILQRCTTLSRIHKSLWNLKRLIRLDLNGCKWLESLPDQINMESLEVFILSGCSRLKNFPKSVENMSHLSKLDLSETPIKHVPAFVKHLTVLINLDLSKCWNLSSLPDAICHLTYLKSLNLSCCLELDKLPESLGNIKGLEELNVSHTAIRELPSSISLLQKLKALKLFGCVGLSYSESLNKLLHTLSGLCSLTQLVLSCCDLSVIPDVIGCLSSLKVLDLGGNNFVCIPESIIQLTNLEGLYLIDCPDLQSLPLLPLNIRGINLDWCISLETIPIRPEYDFLKMLKLVDCFKITEEGYYDMISMMLRRYLIKDPCIRGRRTFIVDIPEWAIEQIEEASEYTQLPVKLADNWNQVGSVSLTMYSDECNKIAGIFMRASFRFNQHHPPDKYGDKDCKLRWVIEVNKEYSVQLQEYYSVIGMCNVPERYNQWMEYVPCPQRYNQWMEYVPCPHFYGDLKKALSKGDANGISEINVFFDTTSPGLEVWNFAAYLVYEHDIEQLKQIQAESQSRQFIKRYLNYDGEGAGPSREGTSNNVGVPLAHYTQRRFDSTRLHNLIEGLDLCFGIGIGNLCIVGLVALIVRRVKEASY</sequence>
<feature type="domain" description="TIR" evidence="7">
    <location>
        <begin position="24"/>
        <end position="190"/>
    </location>
</feature>
<dbReference type="Pfam" id="PF07725">
    <property type="entry name" value="LRR_3"/>
    <property type="match status" value="1"/>
</dbReference>
<dbReference type="InterPro" id="IPR027417">
    <property type="entry name" value="P-loop_NTPase"/>
</dbReference>
<dbReference type="InParanoid" id="A0A7N2LP59"/>
<accession>A0A7N2LP59</accession>
<dbReference type="EnsemblPlants" id="QL05p019448:mrna">
    <property type="protein sequence ID" value="QL05p019448:mrna"/>
    <property type="gene ID" value="QL05p019448"/>
</dbReference>
<dbReference type="SMART" id="SM00369">
    <property type="entry name" value="LRR_TYP"/>
    <property type="match status" value="4"/>
</dbReference>
<keyword evidence="6" id="KW-1133">Transmembrane helix</keyword>
<keyword evidence="1" id="KW-0433">Leucine-rich repeat</keyword>
<reference evidence="8" key="2">
    <citation type="submission" date="2021-01" db="UniProtKB">
        <authorList>
            <consortium name="EnsemblPlants"/>
        </authorList>
    </citation>
    <scope>IDENTIFICATION</scope>
</reference>
<dbReference type="PROSITE" id="PS50104">
    <property type="entry name" value="TIR"/>
    <property type="match status" value="1"/>
</dbReference>
<dbReference type="InterPro" id="IPR003591">
    <property type="entry name" value="Leu-rich_rpt_typical-subtyp"/>
</dbReference>
<dbReference type="GO" id="GO:0043531">
    <property type="term" value="F:ADP binding"/>
    <property type="evidence" value="ECO:0007669"/>
    <property type="project" value="InterPro"/>
</dbReference>
<dbReference type="InterPro" id="IPR000157">
    <property type="entry name" value="TIR_dom"/>
</dbReference>
<evidence type="ECO:0000256" key="4">
    <source>
        <dbReference type="ARBA" id="ARBA00023027"/>
    </source>
</evidence>
<keyword evidence="3" id="KW-0611">Plant defense</keyword>
<dbReference type="Pfam" id="PF23286">
    <property type="entry name" value="LRR_13"/>
    <property type="match status" value="1"/>
</dbReference>
<dbReference type="PANTHER" id="PTHR11017">
    <property type="entry name" value="LEUCINE-RICH REPEAT-CONTAINING PROTEIN"/>
    <property type="match status" value="1"/>
</dbReference>
<dbReference type="Gene3D" id="1.10.8.430">
    <property type="entry name" value="Helical domain of apoptotic protease-activating factors"/>
    <property type="match status" value="1"/>
</dbReference>
<evidence type="ECO:0000313" key="9">
    <source>
        <dbReference type="Proteomes" id="UP000594261"/>
    </source>
</evidence>
<dbReference type="Gramene" id="QL05p019448:mrna">
    <property type="protein sequence ID" value="QL05p019448:mrna"/>
    <property type="gene ID" value="QL05p019448"/>
</dbReference>
<evidence type="ECO:0000259" key="7">
    <source>
        <dbReference type="PROSITE" id="PS50104"/>
    </source>
</evidence>
<dbReference type="GO" id="GO:0007165">
    <property type="term" value="P:signal transduction"/>
    <property type="evidence" value="ECO:0007669"/>
    <property type="project" value="InterPro"/>
</dbReference>
<reference evidence="8 9" key="1">
    <citation type="journal article" date="2016" name="G3 (Bethesda)">
        <title>First Draft Assembly and Annotation of the Genome of a California Endemic Oak Quercus lobata Nee (Fagaceae).</title>
        <authorList>
            <person name="Sork V.L."/>
            <person name="Fitz-Gibbon S.T."/>
            <person name="Puiu D."/>
            <person name="Crepeau M."/>
            <person name="Gugger P.F."/>
            <person name="Sherman R."/>
            <person name="Stevens K."/>
            <person name="Langley C.H."/>
            <person name="Pellegrini M."/>
            <person name="Salzberg S.L."/>
        </authorList>
    </citation>
    <scope>NUCLEOTIDE SEQUENCE [LARGE SCALE GENOMIC DNA]</scope>
    <source>
        <strain evidence="8 9">cv. SW786</strain>
    </source>
</reference>
<dbReference type="SUPFAM" id="SSF52540">
    <property type="entry name" value="P-loop containing nucleoside triphosphate hydrolases"/>
    <property type="match status" value="1"/>
</dbReference>
<dbReference type="InterPro" id="IPR044974">
    <property type="entry name" value="Disease_R_plants"/>
</dbReference>
<dbReference type="InterPro" id="IPR058546">
    <property type="entry name" value="RPS4B/Roq1-like_LRR"/>
</dbReference>
<dbReference type="Pfam" id="PF00931">
    <property type="entry name" value="NB-ARC"/>
    <property type="match status" value="1"/>
</dbReference>
<name>A0A7N2LP59_QUELO</name>
<dbReference type="Pfam" id="PF23282">
    <property type="entry name" value="WHD_ROQ1"/>
    <property type="match status" value="1"/>
</dbReference>
<keyword evidence="6" id="KW-0812">Transmembrane</keyword>
<evidence type="ECO:0000256" key="2">
    <source>
        <dbReference type="ARBA" id="ARBA00022737"/>
    </source>
</evidence>
<dbReference type="OrthoDB" id="1357022at2759"/>
<dbReference type="InterPro" id="IPR058192">
    <property type="entry name" value="WHD_ROQ1-like"/>
</dbReference>
<dbReference type="InterPro" id="IPR002182">
    <property type="entry name" value="NB-ARC"/>
</dbReference>
<dbReference type="Proteomes" id="UP000594261">
    <property type="component" value="Chromosome 5"/>
</dbReference>
<dbReference type="GeneID" id="115989621"/>
<keyword evidence="2" id="KW-0677">Repeat</keyword>